<dbReference type="SUPFAM" id="SSF160240">
    <property type="entry name" value="Cation efflux protein cytoplasmic domain-like"/>
    <property type="match status" value="1"/>
</dbReference>
<dbReference type="GO" id="GO:0006882">
    <property type="term" value="P:intracellular zinc ion homeostasis"/>
    <property type="evidence" value="ECO:0007669"/>
    <property type="project" value="TreeGrafter"/>
</dbReference>
<dbReference type="InterPro" id="IPR058533">
    <property type="entry name" value="Cation_efflux_TM"/>
</dbReference>
<dbReference type="PANTHER" id="PTHR43840">
    <property type="entry name" value="MITOCHONDRIAL METAL TRANSPORTER 1-RELATED"/>
    <property type="match status" value="1"/>
</dbReference>
<dbReference type="InterPro" id="IPR027470">
    <property type="entry name" value="Cation_efflux_CTD"/>
</dbReference>
<feature type="domain" description="Cation efflux protein cytoplasmic" evidence="12">
    <location>
        <begin position="269"/>
        <end position="344"/>
    </location>
</feature>
<evidence type="ECO:0000256" key="5">
    <source>
        <dbReference type="ARBA" id="ARBA00022692"/>
    </source>
</evidence>
<dbReference type="FunFam" id="3.30.70.1350:FF:000014">
    <property type="entry name" value="Cation efflux system protein"/>
    <property type="match status" value="1"/>
</dbReference>
<evidence type="ECO:0000256" key="6">
    <source>
        <dbReference type="ARBA" id="ARBA00022989"/>
    </source>
</evidence>
<feature type="transmembrane region" description="Helical" evidence="10">
    <location>
        <begin position="102"/>
        <end position="120"/>
    </location>
</feature>
<dbReference type="InterPro" id="IPR036837">
    <property type="entry name" value="Cation_efflux_CTD_sf"/>
</dbReference>
<dbReference type="PANTHER" id="PTHR43840:SF15">
    <property type="entry name" value="MITOCHONDRIAL METAL TRANSPORTER 1-RELATED"/>
    <property type="match status" value="1"/>
</dbReference>
<evidence type="ECO:0000256" key="4">
    <source>
        <dbReference type="ARBA" id="ARBA00022475"/>
    </source>
</evidence>
<keyword evidence="4" id="KW-1003">Cell membrane</keyword>
<dbReference type="GO" id="GO:0005886">
    <property type="term" value="C:plasma membrane"/>
    <property type="evidence" value="ECO:0007669"/>
    <property type="project" value="UniProtKB-SubCell"/>
</dbReference>
<sequence>MSDRHHPHDHDGHGHSHHHDHSRDHAHPHPHSHASASLRHRLQHVLTPHSHETADKLDSALESSARGMRALWVSLAVLGATALVQALVVVGSGSVALLGDTVHNAADALTAVPLGIAFVLGRRAATRRFTYGYGRAEDLAGLVIVLTIAASAVFAAWAAVERLVDPRPVQHLPAVAVAALVGFAGNEWVARYRIRVGRAIGSAALVADGLHARTDGFTSLAVLLGAGGAALGWQSADPIVGLAITAAIALVLRDAAREVFRRMMDAVDPALVDRAERALRQVPGVHAVGELRLRWIGHRLRAEVAVVVDGEATLRQAHAVAVDAEHALLHTVPRLTAALVHADPAPTAGESDPHLTLAHHASP</sequence>
<accession>A0A918ZML8</accession>
<gene>
    <name evidence="13" type="ORF">GCM10014715_12650</name>
</gene>
<evidence type="ECO:0000313" key="13">
    <source>
        <dbReference type="EMBL" id="GHE60783.1"/>
    </source>
</evidence>
<feature type="domain" description="Cation efflux protein transmembrane" evidence="11">
    <location>
        <begin position="71"/>
        <end position="264"/>
    </location>
</feature>
<feature type="compositionally biased region" description="Basic and acidic residues" evidence="9">
    <location>
        <begin position="1"/>
        <end position="14"/>
    </location>
</feature>
<feature type="region of interest" description="Disordered" evidence="9">
    <location>
        <begin position="1"/>
        <end position="37"/>
    </location>
</feature>
<keyword evidence="14" id="KW-1185">Reference proteome</keyword>
<dbReference type="GO" id="GO:0015093">
    <property type="term" value="F:ferrous iron transmembrane transporter activity"/>
    <property type="evidence" value="ECO:0007669"/>
    <property type="project" value="TreeGrafter"/>
</dbReference>
<dbReference type="SUPFAM" id="SSF161111">
    <property type="entry name" value="Cation efflux protein transmembrane domain-like"/>
    <property type="match status" value="1"/>
</dbReference>
<evidence type="ECO:0000313" key="14">
    <source>
        <dbReference type="Proteomes" id="UP000641386"/>
    </source>
</evidence>
<organism evidence="13 14">
    <name type="scientific">Streptomyces spiralis</name>
    <dbReference type="NCBI Taxonomy" id="66376"/>
    <lineage>
        <taxon>Bacteria</taxon>
        <taxon>Bacillati</taxon>
        <taxon>Actinomycetota</taxon>
        <taxon>Actinomycetes</taxon>
        <taxon>Kitasatosporales</taxon>
        <taxon>Streptomycetaceae</taxon>
        <taxon>Streptomyces</taxon>
    </lineage>
</organism>
<protein>
    <submittedName>
        <fullName evidence="13">Cation efflux system protein</fullName>
    </submittedName>
</protein>
<comment type="caution">
    <text evidence="13">The sequence shown here is derived from an EMBL/GenBank/DDBJ whole genome shotgun (WGS) entry which is preliminary data.</text>
</comment>
<evidence type="ECO:0000256" key="2">
    <source>
        <dbReference type="ARBA" id="ARBA00008114"/>
    </source>
</evidence>
<dbReference type="GO" id="GO:0015086">
    <property type="term" value="F:cadmium ion transmembrane transporter activity"/>
    <property type="evidence" value="ECO:0007669"/>
    <property type="project" value="TreeGrafter"/>
</dbReference>
<dbReference type="Gene3D" id="1.20.1510.10">
    <property type="entry name" value="Cation efflux protein transmembrane domain"/>
    <property type="match status" value="1"/>
</dbReference>
<feature type="transmembrane region" description="Helical" evidence="10">
    <location>
        <begin position="140"/>
        <end position="160"/>
    </location>
</feature>
<keyword evidence="8 10" id="KW-0472">Membrane</keyword>
<evidence type="ECO:0000259" key="12">
    <source>
        <dbReference type="Pfam" id="PF16916"/>
    </source>
</evidence>
<reference evidence="13" key="2">
    <citation type="submission" date="2020-09" db="EMBL/GenBank/DDBJ databases">
        <authorList>
            <person name="Sun Q."/>
            <person name="Ohkuma M."/>
        </authorList>
    </citation>
    <scope>NUCLEOTIDE SEQUENCE</scope>
    <source>
        <strain evidence="13">JCM 3302</strain>
    </source>
</reference>
<dbReference type="Proteomes" id="UP000641386">
    <property type="component" value="Unassembled WGS sequence"/>
</dbReference>
<keyword evidence="3" id="KW-0813">Transport</keyword>
<dbReference type="InterPro" id="IPR050291">
    <property type="entry name" value="CDF_Transporter"/>
</dbReference>
<evidence type="ECO:0000256" key="8">
    <source>
        <dbReference type="ARBA" id="ARBA00023136"/>
    </source>
</evidence>
<dbReference type="InterPro" id="IPR002524">
    <property type="entry name" value="Cation_efflux"/>
</dbReference>
<comment type="similarity">
    <text evidence="2">Belongs to the cation diffusion facilitator (CDF) transporter (TC 2.A.4) family.</text>
</comment>
<evidence type="ECO:0000256" key="1">
    <source>
        <dbReference type="ARBA" id="ARBA00004651"/>
    </source>
</evidence>
<dbReference type="InterPro" id="IPR027469">
    <property type="entry name" value="Cation_efflux_TMD_sf"/>
</dbReference>
<keyword evidence="7" id="KW-0406">Ion transport</keyword>
<feature type="transmembrane region" description="Helical" evidence="10">
    <location>
        <begin position="70"/>
        <end position="90"/>
    </location>
</feature>
<evidence type="ECO:0000256" key="3">
    <source>
        <dbReference type="ARBA" id="ARBA00022448"/>
    </source>
</evidence>
<dbReference type="GO" id="GO:0015341">
    <property type="term" value="F:zinc efflux antiporter activity"/>
    <property type="evidence" value="ECO:0007669"/>
    <property type="project" value="TreeGrafter"/>
</dbReference>
<dbReference type="Pfam" id="PF01545">
    <property type="entry name" value="Cation_efflux"/>
    <property type="match status" value="1"/>
</dbReference>
<name>A0A918ZML8_9ACTN</name>
<dbReference type="FunFam" id="1.20.1510.10:FF:000006">
    <property type="entry name" value="Divalent cation efflux transporter"/>
    <property type="match status" value="1"/>
</dbReference>
<keyword evidence="5 10" id="KW-0812">Transmembrane</keyword>
<keyword evidence="6 10" id="KW-1133">Transmembrane helix</keyword>
<proteinExistence type="inferred from homology"/>
<dbReference type="RefSeq" id="WP_189897327.1">
    <property type="nucleotide sequence ID" value="NZ_BNBC01000004.1"/>
</dbReference>
<dbReference type="EMBL" id="BNBC01000004">
    <property type="protein sequence ID" value="GHE60783.1"/>
    <property type="molecule type" value="Genomic_DNA"/>
</dbReference>
<dbReference type="Pfam" id="PF16916">
    <property type="entry name" value="ZT_dimer"/>
    <property type="match status" value="1"/>
</dbReference>
<reference evidence="13" key="1">
    <citation type="journal article" date="2014" name="Int. J. Syst. Evol. Microbiol.">
        <title>Complete genome sequence of Corynebacterium casei LMG S-19264T (=DSM 44701T), isolated from a smear-ripened cheese.</title>
        <authorList>
            <consortium name="US DOE Joint Genome Institute (JGI-PGF)"/>
            <person name="Walter F."/>
            <person name="Albersmeier A."/>
            <person name="Kalinowski J."/>
            <person name="Ruckert C."/>
        </authorList>
    </citation>
    <scope>NUCLEOTIDE SEQUENCE</scope>
    <source>
        <strain evidence="13">JCM 3302</strain>
    </source>
</reference>
<dbReference type="Gene3D" id="3.30.70.1350">
    <property type="entry name" value="Cation efflux protein, cytoplasmic domain"/>
    <property type="match status" value="1"/>
</dbReference>
<evidence type="ECO:0000256" key="9">
    <source>
        <dbReference type="SAM" id="MobiDB-lite"/>
    </source>
</evidence>
<feature type="region of interest" description="Disordered" evidence="9">
    <location>
        <begin position="344"/>
        <end position="363"/>
    </location>
</feature>
<evidence type="ECO:0000256" key="7">
    <source>
        <dbReference type="ARBA" id="ARBA00023065"/>
    </source>
</evidence>
<comment type="subcellular location">
    <subcellularLocation>
        <location evidence="1">Cell membrane</location>
        <topology evidence="1">Multi-pass membrane protein</topology>
    </subcellularLocation>
</comment>
<feature type="compositionally biased region" description="Basic residues" evidence="9">
    <location>
        <begin position="28"/>
        <end position="37"/>
    </location>
</feature>
<feature type="transmembrane region" description="Helical" evidence="10">
    <location>
        <begin position="172"/>
        <end position="190"/>
    </location>
</feature>
<evidence type="ECO:0000256" key="10">
    <source>
        <dbReference type="SAM" id="Phobius"/>
    </source>
</evidence>
<dbReference type="NCBIfam" id="TIGR01297">
    <property type="entry name" value="CDF"/>
    <property type="match status" value="1"/>
</dbReference>
<evidence type="ECO:0000259" key="11">
    <source>
        <dbReference type="Pfam" id="PF01545"/>
    </source>
</evidence>
<dbReference type="AlphaFoldDB" id="A0A918ZML8"/>